<sequence>MTTLRMTLCVGLTLIPQSLKDRLYVMSLTTSSAMWINTCHMQATTTNYSDKPHIMSSSYPSNNFMETDATFLEFEDDLDNLAGGSSSMGNNARSSSQPPATPTPRRRAQSQLLELEHHVTINGCILMTIALEAEKPISPHTVRFS</sequence>
<organism evidence="2 3">
    <name type="scientific">Cucumis melo var. makuwa</name>
    <name type="common">Oriental melon</name>
    <dbReference type="NCBI Taxonomy" id="1194695"/>
    <lineage>
        <taxon>Eukaryota</taxon>
        <taxon>Viridiplantae</taxon>
        <taxon>Streptophyta</taxon>
        <taxon>Embryophyta</taxon>
        <taxon>Tracheophyta</taxon>
        <taxon>Spermatophyta</taxon>
        <taxon>Magnoliopsida</taxon>
        <taxon>eudicotyledons</taxon>
        <taxon>Gunneridae</taxon>
        <taxon>Pentapetalae</taxon>
        <taxon>rosids</taxon>
        <taxon>fabids</taxon>
        <taxon>Cucurbitales</taxon>
        <taxon>Cucurbitaceae</taxon>
        <taxon>Benincaseae</taxon>
        <taxon>Cucumis</taxon>
    </lineage>
</organism>
<proteinExistence type="predicted"/>
<feature type="compositionally biased region" description="Low complexity" evidence="1">
    <location>
        <begin position="82"/>
        <end position="98"/>
    </location>
</feature>
<evidence type="ECO:0000256" key="1">
    <source>
        <dbReference type="SAM" id="MobiDB-lite"/>
    </source>
</evidence>
<comment type="caution">
    <text evidence="2">The sequence shown here is derived from an EMBL/GenBank/DDBJ whole genome shotgun (WGS) entry which is preliminary data.</text>
</comment>
<dbReference type="Proteomes" id="UP000321947">
    <property type="component" value="Unassembled WGS sequence"/>
</dbReference>
<name>A0A5D3CEM8_CUCMM</name>
<protein>
    <submittedName>
        <fullName evidence="2">CACTA en-spm transposon protein</fullName>
    </submittedName>
</protein>
<gene>
    <name evidence="2" type="ORF">E5676_scaffold127G00970</name>
</gene>
<feature type="region of interest" description="Disordered" evidence="1">
    <location>
        <begin position="82"/>
        <end position="109"/>
    </location>
</feature>
<reference evidence="2 3" key="1">
    <citation type="submission" date="2019-08" db="EMBL/GenBank/DDBJ databases">
        <title>Draft genome sequences of two oriental melons (Cucumis melo L. var makuwa).</title>
        <authorList>
            <person name="Kwon S.-Y."/>
        </authorList>
    </citation>
    <scope>NUCLEOTIDE SEQUENCE [LARGE SCALE GENOMIC DNA]</scope>
    <source>
        <strain evidence="3">cv. Chang Bougi</strain>
        <tissue evidence="2">Leaf</tissue>
    </source>
</reference>
<dbReference type="EMBL" id="SSTD01011467">
    <property type="protein sequence ID" value="TYK09800.1"/>
    <property type="molecule type" value="Genomic_DNA"/>
</dbReference>
<evidence type="ECO:0000313" key="3">
    <source>
        <dbReference type="Proteomes" id="UP000321947"/>
    </source>
</evidence>
<dbReference type="AlphaFoldDB" id="A0A5D3CEM8"/>
<evidence type="ECO:0000313" key="2">
    <source>
        <dbReference type="EMBL" id="TYK09800.1"/>
    </source>
</evidence>
<accession>A0A5D3CEM8</accession>